<feature type="region of interest" description="Disordered" evidence="1">
    <location>
        <begin position="759"/>
        <end position="781"/>
    </location>
</feature>
<feature type="compositionally biased region" description="Polar residues" evidence="1">
    <location>
        <begin position="664"/>
        <end position="675"/>
    </location>
</feature>
<sequence>MQSIDYTMNAAPSPSFADPNSGGSTPGAGAALSSLQDFLASQQFSGGMQSPTGDFADLLAEFTLPNNALSPETLGKSPEPSGASEMEGIAFGASFGSTGRQREKSAQEVLLEQLGFPVSQLAPNLGQDGASSSKEQVNLALASMDSGTRAQLLNALLTLKQQTTSGSPAASNPSPRAAALSPHPLNSPRYHEQPSQGSPLAYSSQPPSQHNSPQAFQSYNSPVPHPLQQQHIPPSQAPYQPLPAALAASLPPSAVSSPVGSPYIHATNPQPYYGPSPAPQVPGSPFGTLPTYQNAFSPRPFDAMQQQSQPPAVQAQLAMDLLARVNGQGVPDMAMRGGSATGGSYATNPEGEDWGETDFMFSPLMSPALTPQSVFTQASSLPASTSYLPSGSLVSPADFFSPLGSPAIMPQQFQDDPNQWQQQQQHRNSLQGLVDQTRALGFDSNLAALQGAASYGSPSSYFPQGQPGISPRLGPNDAGQGTGAGSGRRGAGSKKARPSPLLKPTPDGGSLRRKKAGPAAGSRSASISSASGVRSATTSPFLGPTASKANSASSVASGHAPSHSQSSGSASGSQKATPPEETSNGINTPSPVDLAMGEVTTSGGYQPELMGPPPPPSTDSRRQSLNGANASEWIGPVTPASFMNLPSDFNVNDLSALTPGLPHSSASSSQSYDVGSSTPLPPLPTLPDLAPASSAPPPSHPLLLAPSNRSWYPSRLPTPIFPSTEALPPFSRRRRARVAQERRAALQVARQRARLLPSRVPRSDLLPRSSLYSRMVPPPTR</sequence>
<feature type="compositionally biased region" description="Polar residues" evidence="1">
    <location>
        <begin position="580"/>
        <end position="590"/>
    </location>
</feature>
<evidence type="ECO:0000256" key="1">
    <source>
        <dbReference type="SAM" id="MobiDB-lite"/>
    </source>
</evidence>
<feature type="compositionally biased region" description="Low complexity" evidence="1">
    <location>
        <begin position="203"/>
        <end position="214"/>
    </location>
</feature>
<dbReference type="STRING" id="106004.A0A1Y2G4B4"/>
<reference evidence="2 3" key="1">
    <citation type="submission" date="2016-07" db="EMBL/GenBank/DDBJ databases">
        <title>Pervasive Adenine N6-methylation of Active Genes in Fungi.</title>
        <authorList>
            <consortium name="DOE Joint Genome Institute"/>
            <person name="Mondo S.J."/>
            <person name="Dannebaum R.O."/>
            <person name="Kuo R.C."/>
            <person name="Labutti K."/>
            <person name="Haridas S."/>
            <person name="Kuo A."/>
            <person name="Salamov A."/>
            <person name="Ahrendt S.R."/>
            <person name="Lipzen A."/>
            <person name="Sullivan W."/>
            <person name="Andreopoulos W.B."/>
            <person name="Clum A."/>
            <person name="Lindquist E."/>
            <person name="Daum C."/>
            <person name="Ramamoorthy G.K."/>
            <person name="Gryganskyi A."/>
            <person name="Culley D."/>
            <person name="Magnuson J.K."/>
            <person name="James T.Y."/>
            <person name="O'Malley M.A."/>
            <person name="Stajich J.E."/>
            <person name="Spatafora J.W."/>
            <person name="Visel A."/>
            <person name="Grigoriev I.V."/>
        </authorList>
    </citation>
    <scope>NUCLEOTIDE SEQUENCE [LARGE SCALE GENOMIC DNA]</scope>
    <source>
        <strain evidence="2 3">62-1032</strain>
    </source>
</reference>
<feature type="region of interest" description="Disordered" evidence="1">
    <location>
        <begin position="1"/>
        <end position="30"/>
    </location>
</feature>
<evidence type="ECO:0000313" key="3">
    <source>
        <dbReference type="Proteomes" id="UP000193467"/>
    </source>
</evidence>
<feature type="compositionally biased region" description="Gly residues" evidence="1">
    <location>
        <begin position="480"/>
        <end position="490"/>
    </location>
</feature>
<dbReference type="OrthoDB" id="5344169at2759"/>
<proteinExistence type="predicted"/>
<feature type="compositionally biased region" description="Polar residues" evidence="1">
    <location>
        <begin position="193"/>
        <end position="202"/>
    </location>
</feature>
<feature type="region of interest" description="Disordered" evidence="1">
    <location>
        <begin position="163"/>
        <end position="240"/>
    </location>
</feature>
<protein>
    <submittedName>
        <fullName evidence="2">Uncharacterized protein</fullName>
    </submittedName>
</protein>
<comment type="caution">
    <text evidence="2">The sequence shown here is derived from an EMBL/GenBank/DDBJ whole genome shotgun (WGS) entry which is preliminary data.</text>
</comment>
<name>A0A1Y2G4B4_9BASI</name>
<feature type="compositionally biased region" description="Polar residues" evidence="1">
    <location>
        <begin position="215"/>
        <end position="232"/>
    </location>
</feature>
<dbReference type="EMBL" id="MCGR01000001">
    <property type="protein sequence ID" value="ORY92774.1"/>
    <property type="molecule type" value="Genomic_DNA"/>
</dbReference>
<feature type="compositionally biased region" description="Low complexity" evidence="1">
    <location>
        <begin position="165"/>
        <end position="182"/>
    </location>
</feature>
<feature type="compositionally biased region" description="Low complexity" evidence="1">
    <location>
        <begin position="546"/>
        <end position="574"/>
    </location>
</feature>
<organism evidence="2 3">
    <name type="scientific">Leucosporidium creatinivorum</name>
    <dbReference type="NCBI Taxonomy" id="106004"/>
    <lineage>
        <taxon>Eukaryota</taxon>
        <taxon>Fungi</taxon>
        <taxon>Dikarya</taxon>
        <taxon>Basidiomycota</taxon>
        <taxon>Pucciniomycotina</taxon>
        <taxon>Microbotryomycetes</taxon>
        <taxon>Leucosporidiales</taxon>
        <taxon>Leucosporidium</taxon>
    </lineage>
</organism>
<dbReference type="Proteomes" id="UP000193467">
    <property type="component" value="Unassembled WGS sequence"/>
</dbReference>
<keyword evidence="3" id="KW-1185">Reference proteome</keyword>
<feature type="compositionally biased region" description="Low complexity" evidence="1">
    <location>
        <begin position="517"/>
        <end position="536"/>
    </location>
</feature>
<gene>
    <name evidence="2" type="ORF">BCR35DRAFT_8085</name>
</gene>
<feature type="compositionally biased region" description="Low complexity" evidence="1">
    <location>
        <begin position="410"/>
        <end position="425"/>
    </location>
</feature>
<feature type="compositionally biased region" description="Polar residues" evidence="1">
    <location>
        <begin position="1"/>
        <end position="12"/>
    </location>
</feature>
<feature type="region of interest" description="Disordered" evidence="1">
    <location>
        <begin position="453"/>
        <end position="708"/>
    </location>
</feature>
<feature type="region of interest" description="Disordered" evidence="1">
    <location>
        <begin position="405"/>
        <end position="428"/>
    </location>
</feature>
<dbReference type="InParanoid" id="A0A1Y2G4B4"/>
<dbReference type="AlphaFoldDB" id="A0A1Y2G4B4"/>
<evidence type="ECO:0000313" key="2">
    <source>
        <dbReference type="EMBL" id="ORY92774.1"/>
    </source>
</evidence>
<accession>A0A1Y2G4B4</accession>